<sequence length="163" mass="17969">MPVIRVLTASRAEGGIIGLSCGLTAVQPDQEDVSTIELTLSSTDDRIRVSDEGNEYAFVQRFAQRVAADIRRSASTNLTFGYFEEEKQTETAVVVAEGGNHTFQMPSVATMMGADDQSYYWHLIFLGVVAIHVDTVLVKDEDLGECHHQLTCPHDLQLTKIPI</sequence>
<dbReference type="AlphaFoldDB" id="A0A3P6QEN3"/>
<dbReference type="OrthoDB" id="6274049at2759"/>
<name>A0A3P6QEN3_DIBLA</name>
<evidence type="ECO:0000313" key="2">
    <source>
        <dbReference type="Proteomes" id="UP000281553"/>
    </source>
</evidence>
<proteinExistence type="predicted"/>
<accession>A0A3P6QEN3</accession>
<reference evidence="1 2" key="1">
    <citation type="submission" date="2018-11" db="EMBL/GenBank/DDBJ databases">
        <authorList>
            <consortium name="Pathogen Informatics"/>
        </authorList>
    </citation>
    <scope>NUCLEOTIDE SEQUENCE [LARGE SCALE GENOMIC DNA]</scope>
</reference>
<gene>
    <name evidence="1" type="ORF">DILT_LOCUS181</name>
</gene>
<organism evidence="1 2">
    <name type="scientific">Dibothriocephalus latus</name>
    <name type="common">Fish tapeworm</name>
    <name type="synonym">Diphyllobothrium latum</name>
    <dbReference type="NCBI Taxonomy" id="60516"/>
    <lineage>
        <taxon>Eukaryota</taxon>
        <taxon>Metazoa</taxon>
        <taxon>Spiralia</taxon>
        <taxon>Lophotrochozoa</taxon>
        <taxon>Platyhelminthes</taxon>
        <taxon>Cestoda</taxon>
        <taxon>Eucestoda</taxon>
        <taxon>Diphyllobothriidea</taxon>
        <taxon>Diphyllobothriidae</taxon>
        <taxon>Dibothriocephalus</taxon>
    </lineage>
</organism>
<dbReference type="Proteomes" id="UP000281553">
    <property type="component" value="Unassembled WGS sequence"/>
</dbReference>
<evidence type="ECO:0000313" key="1">
    <source>
        <dbReference type="EMBL" id="VDK30511.1"/>
    </source>
</evidence>
<dbReference type="EMBL" id="UYRU01000652">
    <property type="protein sequence ID" value="VDK30511.1"/>
    <property type="molecule type" value="Genomic_DNA"/>
</dbReference>
<protein>
    <submittedName>
        <fullName evidence="1">Uncharacterized protein</fullName>
    </submittedName>
</protein>
<keyword evidence="2" id="KW-1185">Reference proteome</keyword>